<keyword evidence="3" id="KW-1185">Reference proteome</keyword>
<evidence type="ECO:0000313" key="2">
    <source>
        <dbReference type="EMBL" id="MCI90850.1"/>
    </source>
</evidence>
<dbReference type="EMBL" id="LXQA011255842">
    <property type="protein sequence ID" value="MCI90850.1"/>
    <property type="molecule type" value="Genomic_DNA"/>
</dbReference>
<name>A0A392VWM1_9FABA</name>
<feature type="non-terminal residue" evidence="2">
    <location>
        <position position="22"/>
    </location>
</feature>
<comment type="caution">
    <text evidence="2">The sequence shown here is derived from an EMBL/GenBank/DDBJ whole genome shotgun (WGS) entry which is preliminary data.</text>
</comment>
<reference evidence="2 3" key="1">
    <citation type="journal article" date="2018" name="Front. Plant Sci.">
        <title>Red Clover (Trifolium pratense) and Zigzag Clover (T. medium) - A Picture of Genomic Similarities and Differences.</title>
        <authorList>
            <person name="Dluhosova J."/>
            <person name="Istvanek J."/>
            <person name="Nedelnik J."/>
            <person name="Repkova J."/>
        </authorList>
    </citation>
    <scope>NUCLEOTIDE SEQUENCE [LARGE SCALE GENOMIC DNA]</scope>
    <source>
        <strain evidence="3">cv. 10/8</strain>
        <tissue evidence="2">Leaf</tissue>
    </source>
</reference>
<organism evidence="2 3">
    <name type="scientific">Trifolium medium</name>
    <dbReference type="NCBI Taxonomy" id="97028"/>
    <lineage>
        <taxon>Eukaryota</taxon>
        <taxon>Viridiplantae</taxon>
        <taxon>Streptophyta</taxon>
        <taxon>Embryophyta</taxon>
        <taxon>Tracheophyta</taxon>
        <taxon>Spermatophyta</taxon>
        <taxon>Magnoliopsida</taxon>
        <taxon>eudicotyledons</taxon>
        <taxon>Gunneridae</taxon>
        <taxon>Pentapetalae</taxon>
        <taxon>rosids</taxon>
        <taxon>fabids</taxon>
        <taxon>Fabales</taxon>
        <taxon>Fabaceae</taxon>
        <taxon>Papilionoideae</taxon>
        <taxon>50 kb inversion clade</taxon>
        <taxon>NPAAA clade</taxon>
        <taxon>Hologalegina</taxon>
        <taxon>IRL clade</taxon>
        <taxon>Trifolieae</taxon>
        <taxon>Trifolium</taxon>
    </lineage>
</organism>
<feature type="region of interest" description="Disordered" evidence="1">
    <location>
        <begin position="1"/>
        <end position="22"/>
    </location>
</feature>
<evidence type="ECO:0000313" key="3">
    <source>
        <dbReference type="Proteomes" id="UP000265520"/>
    </source>
</evidence>
<dbReference type="AlphaFoldDB" id="A0A392VWM1"/>
<evidence type="ECO:0000256" key="1">
    <source>
        <dbReference type="SAM" id="MobiDB-lite"/>
    </source>
</evidence>
<proteinExistence type="predicted"/>
<sequence>MLSSCPESVKAPQVASHSSSDT</sequence>
<accession>A0A392VWM1</accession>
<dbReference type="Proteomes" id="UP000265520">
    <property type="component" value="Unassembled WGS sequence"/>
</dbReference>
<protein>
    <submittedName>
        <fullName evidence="2">Uncharacterized protein</fullName>
    </submittedName>
</protein>